<evidence type="ECO:0000256" key="1">
    <source>
        <dbReference type="PROSITE-ProRule" id="PRU00473"/>
    </source>
</evidence>
<dbReference type="STRING" id="498211.CJA_2588"/>
<dbReference type="KEGG" id="cja:CJA_2588"/>
<dbReference type="Pfam" id="PF18393">
    <property type="entry name" value="MotY_N"/>
    <property type="match status" value="1"/>
</dbReference>
<keyword evidence="5" id="KW-1185">Reference proteome</keyword>
<accession>B3PLG8</accession>
<keyword evidence="4" id="KW-0282">Flagellum</keyword>
<dbReference type="Pfam" id="PF00691">
    <property type="entry name" value="OmpA"/>
    <property type="match status" value="1"/>
</dbReference>
<dbReference type="Gene3D" id="3.30.1330.60">
    <property type="entry name" value="OmpA-like domain"/>
    <property type="match status" value="1"/>
</dbReference>
<organism evidence="4 5">
    <name type="scientific">Cellvibrio japonicus (strain Ueda107)</name>
    <name type="common">Pseudomonas fluorescens subsp. cellulosa</name>
    <dbReference type="NCBI Taxonomy" id="498211"/>
    <lineage>
        <taxon>Bacteria</taxon>
        <taxon>Pseudomonadati</taxon>
        <taxon>Pseudomonadota</taxon>
        <taxon>Gammaproteobacteria</taxon>
        <taxon>Cellvibrionales</taxon>
        <taxon>Cellvibrionaceae</taxon>
        <taxon>Cellvibrio</taxon>
    </lineage>
</organism>
<name>B3PLG8_CELJU</name>
<dbReference type="PANTHER" id="PTHR30329:SF17">
    <property type="entry name" value="LIPOPROTEIN YFIB-RELATED"/>
    <property type="match status" value="1"/>
</dbReference>
<evidence type="ECO:0000259" key="3">
    <source>
        <dbReference type="PROSITE" id="PS51123"/>
    </source>
</evidence>
<dbReference type="eggNOG" id="COG2885">
    <property type="taxonomic scope" value="Bacteria"/>
</dbReference>
<keyword evidence="4" id="KW-0966">Cell projection</keyword>
<feature type="domain" description="OmpA-like" evidence="3">
    <location>
        <begin position="190"/>
        <end position="307"/>
    </location>
</feature>
<feature type="region of interest" description="Disordered" evidence="2">
    <location>
        <begin position="347"/>
        <end position="369"/>
    </location>
</feature>
<dbReference type="SUPFAM" id="SSF103088">
    <property type="entry name" value="OmpA-like"/>
    <property type="match status" value="1"/>
</dbReference>
<evidence type="ECO:0000313" key="5">
    <source>
        <dbReference type="Proteomes" id="UP000001036"/>
    </source>
</evidence>
<reference evidence="4 5" key="1">
    <citation type="journal article" date="2008" name="J. Bacteriol.">
        <title>Insights into plant cell wall degradation from the genome sequence of the soil bacterium Cellvibrio japonicus.</title>
        <authorList>
            <person name="Deboy R.T."/>
            <person name="Mongodin E.F."/>
            <person name="Fouts D.E."/>
            <person name="Tailford L.E."/>
            <person name="Khouri H."/>
            <person name="Emerson J.B."/>
            <person name="Mohamoud Y."/>
            <person name="Watkins K."/>
            <person name="Henrissat B."/>
            <person name="Gilbert H.J."/>
            <person name="Nelson K.E."/>
        </authorList>
    </citation>
    <scope>NUCLEOTIDE SEQUENCE [LARGE SCALE GENOMIC DNA]</scope>
    <source>
        <strain evidence="4 5">Ueda107</strain>
    </source>
</reference>
<dbReference type="Proteomes" id="UP000001036">
    <property type="component" value="Chromosome"/>
</dbReference>
<sequence>MRLRPVGMKDRLLVARQLPYTTRVFGVLWCALVWGHPVWAQSYGASWEESQWRVKSGAFSCLLNHDIPGFGEAQLSNKTAVGEVLELRGTIHKGFPVGSVSYSAQPPAWRGDLAPISLGRVQQEGAGRSLRLTGQGVTPVLDQLKQGQGVMFTGASSDGGQSLLRVSLSPRNFPKAYDAYRQCTGQLIPYTFAQIARITLHYQRDASQLSNKAKGELDKVARYSLADKNVLGVIVDAHSDKRDEAEQSMDASRTQAELVSQYLIAKGMNVAQITSRWHGDKYPAASNATEQGRAQNRRVTVRLENADTRQVMEKRVQALRTQEQARQDAEAAELKVLEERLAQQQAQRQAAGAALQKTDEGVLDKPRDALTLKELERMVESQDLRSGKQPKP</sequence>
<dbReference type="HOGENOM" id="CLU_069369_0_0_6"/>
<dbReference type="InterPro" id="IPR050330">
    <property type="entry name" value="Bact_OuterMem_StrucFunc"/>
</dbReference>
<keyword evidence="1" id="KW-0472">Membrane</keyword>
<protein>
    <submittedName>
        <fullName evidence="4">Putative sodium-type flagellar protein MotY</fullName>
    </submittedName>
</protein>
<evidence type="ECO:0000313" key="4">
    <source>
        <dbReference type="EMBL" id="ACE84241.1"/>
    </source>
</evidence>
<dbReference type="InterPro" id="IPR036737">
    <property type="entry name" value="OmpA-like_sf"/>
</dbReference>
<dbReference type="CDD" id="cd07185">
    <property type="entry name" value="OmpA_C-like"/>
    <property type="match status" value="1"/>
</dbReference>
<dbReference type="PROSITE" id="PS51123">
    <property type="entry name" value="OMPA_2"/>
    <property type="match status" value="1"/>
</dbReference>
<dbReference type="InterPro" id="IPR006665">
    <property type="entry name" value="OmpA-like"/>
</dbReference>
<dbReference type="PRINTS" id="PR01023">
    <property type="entry name" value="NAFLGMOTY"/>
</dbReference>
<feature type="compositionally biased region" description="Low complexity" evidence="2">
    <location>
        <begin position="347"/>
        <end position="356"/>
    </location>
</feature>
<keyword evidence="4" id="KW-0969">Cilium</keyword>
<dbReference type="EMBL" id="CP000934">
    <property type="protein sequence ID" value="ACE84241.1"/>
    <property type="molecule type" value="Genomic_DNA"/>
</dbReference>
<dbReference type="AlphaFoldDB" id="B3PLG8"/>
<dbReference type="InterPro" id="IPR041544">
    <property type="entry name" value="MotY_N"/>
</dbReference>
<dbReference type="PANTHER" id="PTHR30329">
    <property type="entry name" value="STATOR ELEMENT OF FLAGELLAR MOTOR COMPLEX"/>
    <property type="match status" value="1"/>
</dbReference>
<feature type="compositionally biased region" description="Basic and acidic residues" evidence="2">
    <location>
        <begin position="357"/>
        <end position="369"/>
    </location>
</feature>
<dbReference type="GO" id="GO:0016020">
    <property type="term" value="C:membrane"/>
    <property type="evidence" value="ECO:0007669"/>
    <property type="project" value="UniProtKB-UniRule"/>
</dbReference>
<proteinExistence type="predicted"/>
<evidence type="ECO:0000256" key="2">
    <source>
        <dbReference type="SAM" id="MobiDB-lite"/>
    </source>
</evidence>
<gene>
    <name evidence="4" type="ordered locus">CJA_2588</name>
</gene>
<dbReference type="Gene3D" id="2.60.40.2540">
    <property type="match status" value="1"/>
</dbReference>